<evidence type="ECO:0000256" key="13">
    <source>
        <dbReference type="PIRNR" id="PIRNR001365"/>
    </source>
</evidence>
<dbReference type="PANTHER" id="PTHR12128:SF66">
    <property type="entry name" value="4-HYDROXY-2-OXOGLUTARATE ALDOLASE, MITOCHONDRIAL"/>
    <property type="match status" value="1"/>
</dbReference>
<feature type="active site" description="Proton donor/acceptor" evidence="14">
    <location>
        <position position="137"/>
    </location>
</feature>
<dbReference type="PANTHER" id="PTHR12128">
    <property type="entry name" value="DIHYDRODIPICOLINATE SYNTHASE"/>
    <property type="match status" value="1"/>
</dbReference>
<comment type="pathway">
    <text evidence="2">Amino-acid biosynthesis; L-lysine biosynthesis via DAP pathway; (S)-tetrahydrodipicolinate from L-aspartate: step 3/4.</text>
</comment>
<evidence type="ECO:0000313" key="16">
    <source>
        <dbReference type="EMBL" id="RTE10198.1"/>
    </source>
</evidence>
<dbReference type="EC" id="4.3.3.7" evidence="4 12"/>
<evidence type="ECO:0000256" key="12">
    <source>
        <dbReference type="NCBIfam" id="TIGR00674"/>
    </source>
</evidence>
<dbReference type="GO" id="GO:0008840">
    <property type="term" value="F:4-hydroxy-tetrahydrodipicolinate synthase activity"/>
    <property type="evidence" value="ECO:0007669"/>
    <property type="project" value="UniProtKB-UniRule"/>
</dbReference>
<dbReference type="RefSeq" id="WP_126140780.1">
    <property type="nucleotide sequence ID" value="NZ_RXHU01000022.1"/>
</dbReference>
<gene>
    <name evidence="16" type="primary">dapA</name>
    <name evidence="16" type="ORF">EJQ19_08520</name>
</gene>
<feature type="binding site" evidence="15">
    <location>
        <position position="208"/>
    </location>
    <ligand>
        <name>pyruvate</name>
        <dbReference type="ChEBI" id="CHEBI:15361"/>
    </ligand>
</feature>
<dbReference type="OrthoDB" id="9771791at2"/>
<dbReference type="Proteomes" id="UP000276128">
    <property type="component" value="Unassembled WGS sequence"/>
</dbReference>
<reference evidence="16 17" key="1">
    <citation type="submission" date="2018-12" db="EMBL/GenBank/DDBJ databases">
        <title>Bacillus ochoae sp. nov., Paenibacillus whitsoniae sp. nov., Paenibacillus spiritus sp. nov. Isolated from the Mars Exploration Rover during spacecraft assembly.</title>
        <authorList>
            <person name="Seuylemezian A."/>
            <person name="Vaishampayan P."/>
        </authorList>
    </citation>
    <scope>NUCLEOTIDE SEQUENCE [LARGE SCALE GENOMIC DNA]</scope>
    <source>
        <strain evidence="16 17">MER 54</strain>
    </source>
</reference>
<dbReference type="GO" id="GO:0019877">
    <property type="term" value="P:diaminopimelate biosynthetic process"/>
    <property type="evidence" value="ECO:0007669"/>
    <property type="project" value="UniProtKB-KW"/>
</dbReference>
<evidence type="ECO:0000256" key="4">
    <source>
        <dbReference type="ARBA" id="ARBA00012086"/>
    </source>
</evidence>
<evidence type="ECO:0000256" key="11">
    <source>
        <dbReference type="ARBA" id="ARBA00047836"/>
    </source>
</evidence>
<evidence type="ECO:0000256" key="6">
    <source>
        <dbReference type="ARBA" id="ARBA00022605"/>
    </source>
</evidence>
<dbReference type="InterPro" id="IPR020625">
    <property type="entry name" value="Schiff_base-form_aldolases_AS"/>
</dbReference>
<dbReference type="SMART" id="SM01130">
    <property type="entry name" value="DHDPS"/>
    <property type="match status" value="1"/>
</dbReference>
<dbReference type="Gene3D" id="3.20.20.70">
    <property type="entry name" value="Aldolase class I"/>
    <property type="match status" value="1"/>
</dbReference>
<comment type="caution">
    <text evidence="16">The sequence shown here is derived from an EMBL/GenBank/DDBJ whole genome shotgun (WGS) entry which is preliminary data.</text>
</comment>
<keyword evidence="17" id="KW-1185">Reference proteome</keyword>
<keyword evidence="9 13" id="KW-0456">Lyase</keyword>
<evidence type="ECO:0000256" key="14">
    <source>
        <dbReference type="PIRSR" id="PIRSR001365-1"/>
    </source>
</evidence>
<dbReference type="AlphaFoldDB" id="A0A3S0CW90"/>
<evidence type="ECO:0000256" key="7">
    <source>
        <dbReference type="ARBA" id="ARBA00022915"/>
    </source>
</evidence>
<protein>
    <recommendedName>
        <fullName evidence="4 12">4-hydroxy-tetrahydrodipicolinate synthase</fullName>
        <ecNumber evidence="4 12">4.3.3.7</ecNumber>
    </recommendedName>
</protein>
<keyword evidence="5" id="KW-0963">Cytoplasm</keyword>
<dbReference type="InterPro" id="IPR013785">
    <property type="entry name" value="Aldolase_TIM"/>
</dbReference>
<name>A0A3S0CW90_9BACL</name>
<dbReference type="GO" id="GO:0009089">
    <property type="term" value="P:lysine biosynthetic process via diaminopimelate"/>
    <property type="evidence" value="ECO:0007669"/>
    <property type="project" value="UniProtKB-UniRule"/>
</dbReference>
<comment type="catalytic activity">
    <reaction evidence="11">
        <text>L-aspartate 4-semialdehyde + pyruvate = (2S,4S)-4-hydroxy-2,3,4,5-tetrahydrodipicolinate + H2O + H(+)</text>
        <dbReference type="Rhea" id="RHEA:34171"/>
        <dbReference type="ChEBI" id="CHEBI:15361"/>
        <dbReference type="ChEBI" id="CHEBI:15377"/>
        <dbReference type="ChEBI" id="CHEBI:15378"/>
        <dbReference type="ChEBI" id="CHEBI:67139"/>
        <dbReference type="ChEBI" id="CHEBI:537519"/>
        <dbReference type="EC" id="4.3.3.7"/>
    </reaction>
</comment>
<evidence type="ECO:0000256" key="3">
    <source>
        <dbReference type="ARBA" id="ARBA00007592"/>
    </source>
</evidence>
<comment type="function">
    <text evidence="1">Catalyzes the condensation of (S)-aspartate-beta-semialdehyde [(S)-ASA] and pyruvate to 4-hydroxy-tetrahydrodipicolinate (HTPA).</text>
</comment>
<keyword evidence="7" id="KW-0220">Diaminopimelate biosynthesis</keyword>
<evidence type="ECO:0000256" key="5">
    <source>
        <dbReference type="ARBA" id="ARBA00022490"/>
    </source>
</evidence>
<dbReference type="InterPro" id="IPR005263">
    <property type="entry name" value="DapA"/>
</dbReference>
<evidence type="ECO:0000313" key="17">
    <source>
        <dbReference type="Proteomes" id="UP000276128"/>
    </source>
</evidence>
<evidence type="ECO:0000256" key="2">
    <source>
        <dbReference type="ARBA" id="ARBA00005120"/>
    </source>
</evidence>
<evidence type="ECO:0000256" key="10">
    <source>
        <dbReference type="ARBA" id="ARBA00023270"/>
    </source>
</evidence>
<keyword evidence="10" id="KW-0704">Schiff base</keyword>
<evidence type="ECO:0000256" key="9">
    <source>
        <dbReference type="ARBA" id="ARBA00023239"/>
    </source>
</evidence>
<keyword evidence="6" id="KW-0028">Amino-acid biosynthesis</keyword>
<dbReference type="PROSITE" id="PS00666">
    <property type="entry name" value="DHDPS_2"/>
    <property type="match status" value="1"/>
</dbReference>
<dbReference type="PIRSF" id="PIRSF001365">
    <property type="entry name" value="DHDPS"/>
    <property type="match status" value="1"/>
</dbReference>
<sequence>MDTGWIRGVIPPIVTPVDAEECVEEQGLRRVVEHVIAGGVHGILSMGSNGEFYGLDHEQQERAVRITLDQVGGRVPVYMGIGAIATKECVKLARMGNNLGVQAITILPPMFLTPNEDELYRHFRTIADATPLPVLLYNNPDRVGNNITVRLMERLADIPNIVGVKDSSGDMTLTAEYIRRTREKGFKVMAGRDVMILGSLAYGAVGCVASTANIVPALVVDIYNKFMSGDLSAACEAQFKLAPLRMAFNLASFPVVTKEAMNLIGLEVGSSILPNTAATEENRKKLRAILTEMGAI</sequence>
<evidence type="ECO:0000256" key="1">
    <source>
        <dbReference type="ARBA" id="ARBA00003294"/>
    </source>
</evidence>
<dbReference type="InterPro" id="IPR002220">
    <property type="entry name" value="DapA-like"/>
</dbReference>
<dbReference type="SUPFAM" id="SSF51569">
    <property type="entry name" value="Aldolase"/>
    <property type="match status" value="1"/>
</dbReference>
<dbReference type="EMBL" id="RXHU01000022">
    <property type="protein sequence ID" value="RTE10198.1"/>
    <property type="molecule type" value="Genomic_DNA"/>
</dbReference>
<evidence type="ECO:0000256" key="15">
    <source>
        <dbReference type="PIRSR" id="PIRSR001365-2"/>
    </source>
</evidence>
<dbReference type="UniPathway" id="UPA00034">
    <property type="reaction ID" value="UER00017"/>
</dbReference>
<organism evidence="16 17">
    <name type="scientific">Paenibacillus whitsoniae</name>
    <dbReference type="NCBI Taxonomy" id="2496558"/>
    <lineage>
        <taxon>Bacteria</taxon>
        <taxon>Bacillati</taxon>
        <taxon>Bacillota</taxon>
        <taxon>Bacilli</taxon>
        <taxon>Bacillales</taxon>
        <taxon>Paenibacillaceae</taxon>
        <taxon>Paenibacillus</taxon>
    </lineage>
</organism>
<dbReference type="Pfam" id="PF00701">
    <property type="entry name" value="DHDPS"/>
    <property type="match status" value="1"/>
</dbReference>
<accession>A0A3S0CW90</accession>
<feature type="active site" description="Schiff-base intermediate with substrate" evidence="14">
    <location>
        <position position="165"/>
    </location>
</feature>
<dbReference type="NCBIfam" id="TIGR00674">
    <property type="entry name" value="dapA"/>
    <property type="match status" value="1"/>
</dbReference>
<dbReference type="PRINTS" id="PR00146">
    <property type="entry name" value="DHPICSNTHASE"/>
</dbReference>
<keyword evidence="8" id="KW-0457">Lysine biosynthesis</keyword>
<proteinExistence type="inferred from homology"/>
<dbReference type="CDD" id="cd00408">
    <property type="entry name" value="DHDPS-like"/>
    <property type="match status" value="1"/>
</dbReference>
<comment type="similarity">
    <text evidence="3 13">Belongs to the DapA family.</text>
</comment>
<evidence type="ECO:0000256" key="8">
    <source>
        <dbReference type="ARBA" id="ARBA00023154"/>
    </source>
</evidence>